<keyword evidence="3" id="KW-1185">Reference proteome</keyword>
<reference evidence="2 3" key="1">
    <citation type="journal article" date="2019" name="PLoS Genet.">
        <title>Convergent evolution of linked mating-type loci in basidiomycete fungi.</title>
        <authorList>
            <person name="Sun S."/>
            <person name="Coelho M.A."/>
            <person name="Heitman J."/>
            <person name="Nowrousian M."/>
        </authorList>
    </citation>
    <scope>NUCLEOTIDE SEQUENCE [LARGE SCALE GENOMIC DNA]</scope>
    <source>
        <strain evidence="2 3">CBS 4282</strain>
    </source>
</reference>
<accession>A0A7D8ZME0</accession>
<protein>
    <submittedName>
        <fullName evidence="2">Uncharacterized protein</fullName>
    </submittedName>
</protein>
<dbReference type="AlphaFoldDB" id="A0A7D8ZME0"/>
<dbReference type="Proteomes" id="UP000473826">
    <property type="component" value="Unassembled WGS sequence"/>
</dbReference>
<evidence type="ECO:0000256" key="1">
    <source>
        <dbReference type="SAM" id="MobiDB-lite"/>
    </source>
</evidence>
<sequence>MPTPPSLLKRQISGALSPAVPTPITTAARSLPTSPVTRFAPLSPTVASSRASSVPAETPTTTPTTPEESVKQLEIALAQVAQTVS</sequence>
<evidence type="ECO:0000313" key="3">
    <source>
        <dbReference type="Proteomes" id="UP000473826"/>
    </source>
</evidence>
<name>A0A7D8ZME0_VANHU</name>
<evidence type="ECO:0000313" key="2">
    <source>
        <dbReference type="EMBL" id="TXT08927.1"/>
    </source>
</evidence>
<proteinExistence type="predicted"/>
<dbReference type="EMBL" id="QKWK01000006">
    <property type="protein sequence ID" value="TXT08927.1"/>
    <property type="molecule type" value="Genomic_DNA"/>
</dbReference>
<organism evidence="2 3">
    <name type="scientific">Vanrija humicola</name>
    <name type="common">Yeast</name>
    <name type="synonym">Cryptococcus humicola</name>
    <dbReference type="NCBI Taxonomy" id="5417"/>
    <lineage>
        <taxon>Eukaryota</taxon>
        <taxon>Fungi</taxon>
        <taxon>Dikarya</taxon>
        <taxon>Basidiomycota</taxon>
        <taxon>Agaricomycotina</taxon>
        <taxon>Tremellomycetes</taxon>
        <taxon>Trichosporonales</taxon>
        <taxon>Trichosporonaceae</taxon>
        <taxon>Vanrija</taxon>
    </lineage>
</organism>
<comment type="caution">
    <text evidence="2">The sequence shown here is derived from an EMBL/GenBank/DDBJ whole genome shotgun (WGS) entry which is preliminary data.</text>
</comment>
<feature type="region of interest" description="Disordered" evidence="1">
    <location>
        <begin position="34"/>
        <end position="70"/>
    </location>
</feature>
<feature type="compositionally biased region" description="Low complexity" evidence="1">
    <location>
        <begin position="57"/>
        <end position="67"/>
    </location>
</feature>
<gene>
    <name evidence="2" type="ORF">VHUM_02401</name>
</gene>